<dbReference type="EMBL" id="CP035758">
    <property type="protein sequence ID" value="QBD75165.1"/>
    <property type="molecule type" value="Genomic_DNA"/>
</dbReference>
<evidence type="ECO:0000313" key="2">
    <source>
        <dbReference type="Proteomes" id="UP000290365"/>
    </source>
</evidence>
<dbReference type="KEGG" id="kbs:EPA93_03810"/>
<gene>
    <name evidence="1" type="ORF">EPA93_03810</name>
</gene>
<dbReference type="Proteomes" id="UP000290365">
    <property type="component" value="Chromosome"/>
</dbReference>
<reference evidence="1 2" key="1">
    <citation type="submission" date="2019-01" db="EMBL/GenBank/DDBJ databases">
        <title>Ktedonosporobacter rubrisoli SCAWS-G2.</title>
        <authorList>
            <person name="Huang Y."/>
            <person name="Yan B."/>
        </authorList>
    </citation>
    <scope>NUCLEOTIDE SEQUENCE [LARGE SCALE GENOMIC DNA]</scope>
    <source>
        <strain evidence="1 2">SCAWS-G2</strain>
    </source>
</reference>
<evidence type="ECO:0000313" key="1">
    <source>
        <dbReference type="EMBL" id="QBD75165.1"/>
    </source>
</evidence>
<proteinExistence type="predicted"/>
<accession>A0A4P6JJ85</accession>
<name>A0A4P6JJ85_KTERU</name>
<sequence length="111" mass="12326">MPAQKTAPQTRQRPKIKSSFGAVLSTQQQVIEQDTNTLVSQLPDIPVSQDTAIPVSQHKKAKEQRTKKGVYLKPSTAKWLDIQAATEGREISEITEEALILLQKAKSENQC</sequence>
<organism evidence="1 2">
    <name type="scientific">Ktedonosporobacter rubrisoli</name>
    <dbReference type="NCBI Taxonomy" id="2509675"/>
    <lineage>
        <taxon>Bacteria</taxon>
        <taxon>Bacillati</taxon>
        <taxon>Chloroflexota</taxon>
        <taxon>Ktedonobacteria</taxon>
        <taxon>Ktedonobacterales</taxon>
        <taxon>Ktedonosporobacteraceae</taxon>
        <taxon>Ktedonosporobacter</taxon>
    </lineage>
</organism>
<dbReference type="AlphaFoldDB" id="A0A4P6JJ85"/>
<keyword evidence="2" id="KW-1185">Reference proteome</keyword>
<protein>
    <submittedName>
        <fullName evidence="1">Uncharacterized protein</fullName>
    </submittedName>
</protein>
<dbReference type="RefSeq" id="WP_129885764.1">
    <property type="nucleotide sequence ID" value="NZ_CP035758.1"/>
</dbReference>